<dbReference type="CDD" id="cd07377">
    <property type="entry name" value="WHTH_GntR"/>
    <property type="match status" value="1"/>
</dbReference>
<accession>A0A644XMU8</accession>
<evidence type="ECO:0000256" key="1">
    <source>
        <dbReference type="ARBA" id="ARBA00023015"/>
    </source>
</evidence>
<feature type="domain" description="HTH gntR-type" evidence="4">
    <location>
        <begin position="7"/>
        <end position="75"/>
    </location>
</feature>
<evidence type="ECO:0000259" key="4">
    <source>
        <dbReference type="PROSITE" id="PS50949"/>
    </source>
</evidence>
<dbReference type="PROSITE" id="PS50949">
    <property type="entry name" value="HTH_GNTR"/>
    <property type="match status" value="1"/>
</dbReference>
<dbReference type="Gene3D" id="1.10.10.10">
    <property type="entry name" value="Winged helix-like DNA-binding domain superfamily/Winged helix DNA-binding domain"/>
    <property type="match status" value="1"/>
</dbReference>
<dbReference type="SUPFAM" id="SSF46785">
    <property type="entry name" value="Winged helix' DNA-binding domain"/>
    <property type="match status" value="1"/>
</dbReference>
<dbReference type="PANTHER" id="PTHR38445:SF10">
    <property type="entry name" value="GNTR-FAMILY TRANSCRIPTIONAL REGULATOR"/>
    <property type="match status" value="1"/>
</dbReference>
<comment type="caution">
    <text evidence="5">The sequence shown here is derived from an EMBL/GenBank/DDBJ whole genome shotgun (WGS) entry which is preliminary data.</text>
</comment>
<organism evidence="5">
    <name type="scientific">bioreactor metagenome</name>
    <dbReference type="NCBI Taxonomy" id="1076179"/>
    <lineage>
        <taxon>unclassified sequences</taxon>
        <taxon>metagenomes</taxon>
        <taxon>ecological metagenomes</taxon>
    </lineage>
</organism>
<dbReference type="GO" id="GO:0003677">
    <property type="term" value="F:DNA binding"/>
    <property type="evidence" value="ECO:0007669"/>
    <property type="project" value="UniProtKB-KW"/>
</dbReference>
<sequence length="115" mass="13248">MEFNEHKPIYLQISDNICERILSGEWPEEERIPSVRELGSILGVNPNTILRTYEHLTGSTIIYNKRGVGFFVEPGAKKKILSMQRDIFVNDELPLILKKMEMLGITLSDLPKYVK</sequence>
<dbReference type="Gene3D" id="1.10.287.100">
    <property type="match status" value="1"/>
</dbReference>
<keyword evidence="1" id="KW-0805">Transcription regulation</keyword>
<gene>
    <name evidence="5" type="primary">ytrA_15</name>
    <name evidence="5" type="ORF">SDC9_61964</name>
</gene>
<evidence type="ECO:0000313" key="5">
    <source>
        <dbReference type="EMBL" id="MPM15593.1"/>
    </source>
</evidence>
<dbReference type="PANTHER" id="PTHR38445">
    <property type="entry name" value="HTH-TYPE TRANSCRIPTIONAL REPRESSOR YTRA"/>
    <property type="match status" value="1"/>
</dbReference>
<keyword evidence="3" id="KW-0804">Transcription</keyword>
<protein>
    <submittedName>
        <fullName evidence="5">HTH-type transcriptional repressor YtrA</fullName>
    </submittedName>
</protein>
<evidence type="ECO:0000256" key="3">
    <source>
        <dbReference type="ARBA" id="ARBA00023163"/>
    </source>
</evidence>
<dbReference type="InterPro" id="IPR036390">
    <property type="entry name" value="WH_DNA-bd_sf"/>
</dbReference>
<keyword evidence="2" id="KW-0238">DNA-binding</keyword>
<evidence type="ECO:0000256" key="2">
    <source>
        <dbReference type="ARBA" id="ARBA00023125"/>
    </source>
</evidence>
<dbReference type="SMART" id="SM00345">
    <property type="entry name" value="HTH_GNTR"/>
    <property type="match status" value="1"/>
</dbReference>
<proteinExistence type="predicted"/>
<dbReference type="AlphaFoldDB" id="A0A644XMU8"/>
<dbReference type="Pfam" id="PF00392">
    <property type="entry name" value="GntR"/>
    <property type="match status" value="1"/>
</dbReference>
<reference evidence="5" key="1">
    <citation type="submission" date="2019-08" db="EMBL/GenBank/DDBJ databases">
        <authorList>
            <person name="Kucharzyk K."/>
            <person name="Murdoch R.W."/>
            <person name="Higgins S."/>
            <person name="Loffler F."/>
        </authorList>
    </citation>
    <scope>NUCLEOTIDE SEQUENCE</scope>
</reference>
<name>A0A644XMU8_9ZZZZ</name>
<dbReference type="EMBL" id="VSSQ01002468">
    <property type="protein sequence ID" value="MPM15593.1"/>
    <property type="molecule type" value="Genomic_DNA"/>
</dbReference>
<dbReference type="InterPro" id="IPR000524">
    <property type="entry name" value="Tscrpt_reg_HTH_GntR"/>
</dbReference>
<dbReference type="InterPro" id="IPR036388">
    <property type="entry name" value="WH-like_DNA-bd_sf"/>
</dbReference>
<dbReference type="GO" id="GO:0003700">
    <property type="term" value="F:DNA-binding transcription factor activity"/>
    <property type="evidence" value="ECO:0007669"/>
    <property type="project" value="InterPro"/>
</dbReference>